<keyword evidence="1" id="KW-0378">Hydrolase</keyword>
<dbReference type="InterPro" id="IPR023292">
    <property type="entry name" value="NTP_PyroPHydrolase-like_dom_sf"/>
</dbReference>
<evidence type="ECO:0000313" key="1">
    <source>
        <dbReference type="EMBL" id="ATW58100.1"/>
    </source>
</evidence>
<protein>
    <submittedName>
        <fullName evidence="1">Putative NTP pyrophosphohydrolase</fullName>
    </submittedName>
</protein>
<dbReference type="Gene3D" id="1.10.3420.10">
    <property type="entry name" value="putative ntp pyrophosphohydrolase like domain"/>
    <property type="match status" value="1"/>
</dbReference>
<evidence type="ECO:0000313" key="2">
    <source>
        <dbReference type="Proteomes" id="UP000240688"/>
    </source>
</evidence>
<sequence>MNDTLQNTAEWFRKSTPTPSLKNISTQIGVHFEEVREMVIELTGTTPEAQVALHEAQVALKVLGDLMKTDPTAVTCLLENRLNLLDSLCDQIVTATGSGVFLGMNVPEALAEVNGSNWSKFVDGEPVRDPVSQKIMKGPGYYKPNLLPFLPQ</sequence>
<organism evidence="1 2">
    <name type="scientific">Pseudomonas phage inbricus</name>
    <dbReference type="NCBI Taxonomy" id="2048976"/>
    <lineage>
        <taxon>Viruses</taxon>
        <taxon>Duplodnaviria</taxon>
        <taxon>Heunggongvirae</taxon>
        <taxon>Uroviricota</taxon>
        <taxon>Caudoviricetes</taxon>
        <taxon>Schitoviridae</taxon>
        <taxon>Rothmandenesvirinae</taxon>
        <taxon>Inbricusvirus</taxon>
        <taxon>Inbricusvirus inbricus</taxon>
    </lineage>
</organism>
<accession>A0A2H4P7T4</accession>
<keyword evidence="2" id="KW-1185">Reference proteome</keyword>
<dbReference type="GO" id="GO:0016787">
    <property type="term" value="F:hydrolase activity"/>
    <property type="evidence" value="ECO:0007669"/>
    <property type="project" value="UniProtKB-KW"/>
</dbReference>
<name>A0A2H4P7T4_9CAUD</name>
<proteinExistence type="predicted"/>
<dbReference type="Proteomes" id="UP000240688">
    <property type="component" value="Segment"/>
</dbReference>
<gene>
    <name evidence="1" type="ORF">CNR35_00004</name>
</gene>
<dbReference type="EMBL" id="MG018928">
    <property type="protein sequence ID" value="ATW58100.1"/>
    <property type="molecule type" value="Genomic_DNA"/>
</dbReference>
<reference evidence="2" key="1">
    <citation type="submission" date="2017-09" db="EMBL/GenBank/DDBJ databases">
        <authorList>
            <person name="Djurhuus A.M."/>
            <person name="Carstens A.B."/>
            <person name="Hansen L.H."/>
        </authorList>
    </citation>
    <scope>NUCLEOTIDE SEQUENCE [LARGE SCALE GENOMIC DNA]</scope>
</reference>